<evidence type="ECO:0000256" key="1">
    <source>
        <dbReference type="SAM" id="MobiDB-lite"/>
    </source>
</evidence>
<dbReference type="InterPro" id="IPR052744">
    <property type="entry name" value="GPAT/DAPAT"/>
</dbReference>
<keyword evidence="4" id="KW-1185">Reference proteome</keyword>
<dbReference type="GO" id="GO:0016287">
    <property type="term" value="F:glycerone-phosphate O-acyltransferase activity"/>
    <property type="evidence" value="ECO:0007669"/>
    <property type="project" value="TreeGrafter"/>
</dbReference>
<feature type="compositionally biased region" description="Polar residues" evidence="1">
    <location>
        <begin position="532"/>
        <end position="549"/>
    </location>
</feature>
<dbReference type="EMBL" id="ML769597">
    <property type="protein sequence ID" value="KAE9392375.1"/>
    <property type="molecule type" value="Genomic_DNA"/>
</dbReference>
<dbReference type="Pfam" id="PF01553">
    <property type="entry name" value="Acyltransferase"/>
    <property type="match status" value="1"/>
</dbReference>
<reference evidence="3" key="1">
    <citation type="journal article" date="2019" name="Environ. Microbiol.">
        <title>Fungal ecological strategies reflected in gene transcription - a case study of two litter decomposers.</title>
        <authorList>
            <person name="Barbi F."/>
            <person name="Kohler A."/>
            <person name="Barry K."/>
            <person name="Baskaran P."/>
            <person name="Daum C."/>
            <person name="Fauchery L."/>
            <person name="Ihrmark K."/>
            <person name="Kuo A."/>
            <person name="LaButti K."/>
            <person name="Lipzen A."/>
            <person name="Morin E."/>
            <person name="Grigoriev I.V."/>
            <person name="Henrissat B."/>
            <person name="Lindahl B."/>
            <person name="Martin F."/>
        </authorList>
    </citation>
    <scope>NUCLEOTIDE SEQUENCE</scope>
    <source>
        <strain evidence="3">JB14</strain>
    </source>
</reference>
<dbReference type="OrthoDB" id="1044435at2759"/>
<organism evidence="3 4">
    <name type="scientific">Gymnopus androsaceus JB14</name>
    <dbReference type="NCBI Taxonomy" id="1447944"/>
    <lineage>
        <taxon>Eukaryota</taxon>
        <taxon>Fungi</taxon>
        <taxon>Dikarya</taxon>
        <taxon>Basidiomycota</taxon>
        <taxon>Agaricomycotina</taxon>
        <taxon>Agaricomycetes</taxon>
        <taxon>Agaricomycetidae</taxon>
        <taxon>Agaricales</taxon>
        <taxon>Marasmiineae</taxon>
        <taxon>Omphalotaceae</taxon>
        <taxon>Gymnopus</taxon>
    </lineage>
</organism>
<feature type="domain" description="Phospholipid/glycerol acyltransferase" evidence="2">
    <location>
        <begin position="13"/>
        <end position="149"/>
    </location>
</feature>
<dbReference type="SMART" id="SM00563">
    <property type="entry name" value="PlsC"/>
    <property type="match status" value="1"/>
</dbReference>
<dbReference type="PANTHER" id="PTHR31605:SF0">
    <property type="entry name" value="GLYCEROL-3-PHOSPHATE O-ACYLTRANSFERASE 1"/>
    <property type="match status" value="1"/>
</dbReference>
<evidence type="ECO:0000259" key="2">
    <source>
        <dbReference type="SMART" id="SM00563"/>
    </source>
</evidence>
<dbReference type="AlphaFoldDB" id="A0A6A4H512"/>
<feature type="region of interest" description="Disordered" evidence="1">
    <location>
        <begin position="525"/>
        <end position="553"/>
    </location>
</feature>
<sequence>MELQLVYRILRKISDWTVAGYYSEVLVLGQENALNIQGDANGPDYAKCKGERRHVSFWAKESMFSSAVGGWVMRSSGAIPVKRNPNNTTHALSLNKVVGVFPEGTSYTQPGIVQIMPGAARAAVEYEVWRSRNQQKCPVVIVPVGIVYTDKSRYQSRLRVQYGTPIRVNEYWEELTASSHIDASMDTEDTINARARSVSKAIVLRIEQALFELTINAPDWETLYAAQVARDIVFEDKEVPLSNWVSISQKLVDLLKSPSSSAPSESVDQARGALTKYFALLYHTNLTHAILKNIFPLPVSTKATEAPDWKLYHIQTSRSHLFHLCSSFTVANNILRTILILPILPFYAPAVLLSHLTVRFLATPGEEEGEAQFRAVGGGVGLGIGRAIGKVVFRRVWRRAGLLEETALNGVLTGLMSILGGVRVVLGERSVDDIVKCSAEWCNEGIREQNAEWDGMADIRVAHGRHIRLHSLHLLGDCGFTISASSFLLVLGRSLQIQTPLEDPGLAPYLALPPPPTNAFIRRRERQEQEQMGSLATTSETFPSSSKSQRLTRKQLPMSKLLPALLYAREEARFAVLGLEGLREATTITR</sequence>
<accession>A0A6A4H512</accession>
<evidence type="ECO:0000313" key="4">
    <source>
        <dbReference type="Proteomes" id="UP000799118"/>
    </source>
</evidence>
<evidence type="ECO:0000313" key="3">
    <source>
        <dbReference type="EMBL" id="KAE9392375.1"/>
    </source>
</evidence>
<proteinExistence type="predicted"/>
<dbReference type="PANTHER" id="PTHR31605">
    <property type="entry name" value="GLYCEROL-3-PHOSPHATE O-ACYLTRANSFERASE 1"/>
    <property type="match status" value="1"/>
</dbReference>
<dbReference type="Proteomes" id="UP000799118">
    <property type="component" value="Unassembled WGS sequence"/>
</dbReference>
<dbReference type="GO" id="GO:0004366">
    <property type="term" value="F:glycerol-3-phosphate O-acyltransferase activity"/>
    <property type="evidence" value="ECO:0007669"/>
    <property type="project" value="TreeGrafter"/>
</dbReference>
<gene>
    <name evidence="3" type="ORF">BT96DRAFT_1000396</name>
</gene>
<name>A0A6A4H512_9AGAR</name>
<dbReference type="InterPro" id="IPR002123">
    <property type="entry name" value="Plipid/glycerol_acylTrfase"/>
</dbReference>
<dbReference type="GO" id="GO:0008654">
    <property type="term" value="P:phospholipid biosynthetic process"/>
    <property type="evidence" value="ECO:0007669"/>
    <property type="project" value="TreeGrafter"/>
</dbReference>
<protein>
    <recommendedName>
        <fullName evidence="2">Phospholipid/glycerol acyltransferase domain-containing protein</fullName>
    </recommendedName>
</protein>
<dbReference type="SUPFAM" id="SSF69593">
    <property type="entry name" value="Glycerol-3-phosphate (1)-acyltransferase"/>
    <property type="match status" value="1"/>
</dbReference>